<protein>
    <submittedName>
        <fullName evidence="1">Uncharacterized protein</fullName>
    </submittedName>
</protein>
<dbReference type="EMBL" id="JX904308">
    <property type="protein sequence ID" value="AGA18338.1"/>
    <property type="molecule type" value="Genomic_DNA"/>
</dbReference>
<organism evidence="1">
    <name type="scientific">uncultured marine virus</name>
    <dbReference type="NCBI Taxonomy" id="186617"/>
    <lineage>
        <taxon>Viruses</taxon>
        <taxon>environmental samples</taxon>
    </lineage>
</organism>
<sequence>MMARRRTRFAPTPRRKRVWADSQITDTGFAEDALRSNNLLSGFVAADGSTQGVTVQRTIVDLVWTINETHAFADNLTLGLIKGTKAVADVADPVLEPYADWAWIQTSWAGDGHGLVAADAAMHLHIDTSTARKIDEVGETWWLIMKGTAPITATATYDVYCRVRTLLLLP</sequence>
<accession>S4TF33</accession>
<evidence type="ECO:0000313" key="1">
    <source>
        <dbReference type="EMBL" id="AGA18338.1"/>
    </source>
</evidence>
<proteinExistence type="predicted"/>
<name>S4TF33_9VIRU</name>
<reference evidence="1" key="1">
    <citation type="journal article" date="2013" name="ISME J.">
        <title>Previously unknown and highly divergent ssDNA viruses populate the oceans.</title>
        <authorList>
            <person name="Labonte J.M."/>
            <person name="Suttle C.A."/>
        </authorList>
    </citation>
    <scope>NUCLEOTIDE SEQUENCE</scope>
</reference>